<proteinExistence type="predicted"/>
<sequence length="114" mass="12664">MAKTKELSVSTESTDVQVIDKDYVQFQLARLFNALADATDDPAIATDIIEKIADGIKADPAFSKQILTPENIAKAYELKAKADKGTIKLTDVEQAFPRLAQQIPFWSLLKSFKF</sequence>
<dbReference type="EMBL" id="CP045997">
    <property type="protein sequence ID" value="QHV97567.1"/>
    <property type="molecule type" value="Genomic_DNA"/>
</dbReference>
<accession>A0A6P1W0L0</accession>
<evidence type="ECO:0000313" key="1">
    <source>
        <dbReference type="EMBL" id="QHV97567.1"/>
    </source>
</evidence>
<reference evidence="1 2" key="1">
    <citation type="submission" date="2019-11" db="EMBL/GenBank/DDBJ databases">
        <title>Spirosoma endbachense sp. nov., isolated from a natural salt meadow.</title>
        <authorList>
            <person name="Rojas J."/>
            <person name="Ambika Manirajan B."/>
            <person name="Ratering S."/>
            <person name="Suarez C."/>
            <person name="Geissler-Plaum R."/>
            <person name="Schnell S."/>
        </authorList>
    </citation>
    <scope>NUCLEOTIDE SEQUENCE [LARGE SCALE GENOMIC DNA]</scope>
    <source>
        <strain evidence="1 2">I-24</strain>
    </source>
</reference>
<dbReference type="AlphaFoldDB" id="A0A6P1W0L0"/>
<evidence type="ECO:0000313" key="2">
    <source>
        <dbReference type="Proteomes" id="UP000464577"/>
    </source>
</evidence>
<keyword evidence="2" id="KW-1185">Reference proteome</keyword>
<organism evidence="1 2">
    <name type="scientific">Spirosoma endbachense</name>
    <dbReference type="NCBI Taxonomy" id="2666025"/>
    <lineage>
        <taxon>Bacteria</taxon>
        <taxon>Pseudomonadati</taxon>
        <taxon>Bacteroidota</taxon>
        <taxon>Cytophagia</taxon>
        <taxon>Cytophagales</taxon>
        <taxon>Cytophagaceae</taxon>
        <taxon>Spirosoma</taxon>
    </lineage>
</organism>
<dbReference type="RefSeq" id="WP_162387978.1">
    <property type="nucleotide sequence ID" value="NZ_CP045997.1"/>
</dbReference>
<gene>
    <name evidence="1" type="ORF">GJR95_22285</name>
</gene>
<dbReference type="KEGG" id="senf:GJR95_22285"/>
<name>A0A6P1W0L0_9BACT</name>
<protein>
    <submittedName>
        <fullName evidence="1">Uncharacterized protein</fullName>
    </submittedName>
</protein>
<dbReference type="Proteomes" id="UP000464577">
    <property type="component" value="Chromosome"/>
</dbReference>